<evidence type="ECO:0000313" key="2">
    <source>
        <dbReference type="EMBL" id="KAF6405142.1"/>
    </source>
</evidence>
<accession>A0A7J8C2R8</accession>
<reference evidence="2 3" key="1">
    <citation type="journal article" date="2020" name="Nature">
        <title>Six reference-quality genomes reveal evolution of bat adaptations.</title>
        <authorList>
            <person name="Jebb D."/>
            <person name="Huang Z."/>
            <person name="Pippel M."/>
            <person name="Hughes G.M."/>
            <person name="Lavrichenko K."/>
            <person name="Devanna P."/>
            <person name="Winkler S."/>
            <person name="Jermiin L.S."/>
            <person name="Skirmuntt E.C."/>
            <person name="Katzourakis A."/>
            <person name="Burkitt-Gray L."/>
            <person name="Ray D.A."/>
            <person name="Sullivan K.A.M."/>
            <person name="Roscito J.G."/>
            <person name="Kirilenko B.M."/>
            <person name="Davalos L.M."/>
            <person name="Corthals A.P."/>
            <person name="Power M.L."/>
            <person name="Jones G."/>
            <person name="Ransome R.D."/>
            <person name="Dechmann D.K.N."/>
            <person name="Locatelli A.G."/>
            <person name="Puechmaille S.J."/>
            <person name="Fedrigo O."/>
            <person name="Jarvis E.D."/>
            <person name="Hiller M."/>
            <person name="Vernes S.C."/>
            <person name="Myers E.W."/>
            <person name="Teeling E.C."/>
        </authorList>
    </citation>
    <scope>NUCLEOTIDE SEQUENCE [LARGE SCALE GENOMIC DNA]</scope>
    <source>
        <strain evidence="2">MRouAeg1</strain>
        <tissue evidence="2">Muscle</tissue>
    </source>
</reference>
<dbReference type="EMBL" id="JACASE010000015">
    <property type="protein sequence ID" value="KAF6405142.1"/>
    <property type="molecule type" value="Genomic_DNA"/>
</dbReference>
<evidence type="ECO:0000256" key="1">
    <source>
        <dbReference type="SAM" id="MobiDB-lite"/>
    </source>
</evidence>
<gene>
    <name evidence="2" type="ORF">HJG63_009452</name>
</gene>
<dbReference type="Proteomes" id="UP000593571">
    <property type="component" value="Unassembled WGS sequence"/>
</dbReference>
<protein>
    <submittedName>
        <fullName evidence="2">Uncharacterized protein</fullName>
    </submittedName>
</protein>
<comment type="caution">
    <text evidence="2">The sequence shown here is derived from an EMBL/GenBank/DDBJ whole genome shotgun (WGS) entry which is preliminary data.</text>
</comment>
<feature type="region of interest" description="Disordered" evidence="1">
    <location>
        <begin position="36"/>
        <end position="144"/>
    </location>
</feature>
<evidence type="ECO:0000313" key="3">
    <source>
        <dbReference type="Proteomes" id="UP000593571"/>
    </source>
</evidence>
<dbReference type="AlphaFoldDB" id="A0A7J8C2R8"/>
<name>A0A7J8C2R8_ROUAE</name>
<keyword evidence="3" id="KW-1185">Reference proteome</keyword>
<proteinExistence type="predicted"/>
<organism evidence="2 3">
    <name type="scientific">Rousettus aegyptiacus</name>
    <name type="common">Egyptian fruit bat</name>
    <name type="synonym">Pteropus aegyptiacus</name>
    <dbReference type="NCBI Taxonomy" id="9407"/>
    <lineage>
        <taxon>Eukaryota</taxon>
        <taxon>Metazoa</taxon>
        <taxon>Chordata</taxon>
        <taxon>Craniata</taxon>
        <taxon>Vertebrata</taxon>
        <taxon>Euteleostomi</taxon>
        <taxon>Mammalia</taxon>
        <taxon>Eutheria</taxon>
        <taxon>Laurasiatheria</taxon>
        <taxon>Chiroptera</taxon>
        <taxon>Yinpterochiroptera</taxon>
        <taxon>Pteropodoidea</taxon>
        <taxon>Pteropodidae</taxon>
        <taxon>Rousettinae</taxon>
        <taxon>Rousettus</taxon>
    </lineage>
</organism>
<sequence>MQKIPFLGCRASLHETLIAGPALRLLWALGGGVKKDTRFPSLKSSQPRGAGGQVRRATGREQRRPRRTAGTRAKDRAFSSRLTPETSVGARQEDELQGKVASAADGANVGSDEWRREPAAPRPHSASIPLNLTPVGADPTSEPH</sequence>